<protein>
    <submittedName>
        <fullName evidence="2">Uncharacterized protein</fullName>
    </submittedName>
</protein>
<name>M7B398_CHEMY</name>
<sequence>MENGPWQLWPQTPPVSRSPHPQPREAAPQHCSVTLEPGCSAAGLGPDAALGSPVGDSGFTAANKQRTFVPARMTPVDGVPTRHHKVNVLEPQIPGAAPPVMPAKVPEALNSIPSSGPGAGRRCRSTKQSNTTAGQAFAIALLWFNVAHYALFHCPHRWQRSHWVTVNRALRMLQPEVTGSR</sequence>
<organism evidence="2 3">
    <name type="scientific">Chelonia mydas</name>
    <name type="common">Green sea-turtle</name>
    <name type="synonym">Chelonia agassizi</name>
    <dbReference type="NCBI Taxonomy" id="8469"/>
    <lineage>
        <taxon>Eukaryota</taxon>
        <taxon>Metazoa</taxon>
        <taxon>Chordata</taxon>
        <taxon>Craniata</taxon>
        <taxon>Vertebrata</taxon>
        <taxon>Euteleostomi</taxon>
        <taxon>Archelosauria</taxon>
        <taxon>Testudinata</taxon>
        <taxon>Testudines</taxon>
        <taxon>Cryptodira</taxon>
        <taxon>Durocryptodira</taxon>
        <taxon>Americhelydia</taxon>
        <taxon>Chelonioidea</taxon>
        <taxon>Cheloniidae</taxon>
        <taxon>Chelonia</taxon>
    </lineage>
</organism>
<evidence type="ECO:0000256" key="1">
    <source>
        <dbReference type="SAM" id="MobiDB-lite"/>
    </source>
</evidence>
<evidence type="ECO:0000313" key="2">
    <source>
        <dbReference type="EMBL" id="EMP26588.1"/>
    </source>
</evidence>
<dbReference type="AlphaFoldDB" id="M7B398"/>
<keyword evidence="3" id="KW-1185">Reference proteome</keyword>
<dbReference type="Proteomes" id="UP000031443">
    <property type="component" value="Unassembled WGS sequence"/>
</dbReference>
<evidence type="ECO:0000313" key="3">
    <source>
        <dbReference type="Proteomes" id="UP000031443"/>
    </source>
</evidence>
<gene>
    <name evidence="2" type="ORF">UY3_16327</name>
</gene>
<proteinExistence type="predicted"/>
<accession>M7B398</accession>
<dbReference type="EMBL" id="KB577666">
    <property type="protein sequence ID" value="EMP26588.1"/>
    <property type="molecule type" value="Genomic_DNA"/>
</dbReference>
<reference evidence="3" key="1">
    <citation type="journal article" date="2013" name="Nat. Genet.">
        <title>The draft genomes of soft-shell turtle and green sea turtle yield insights into the development and evolution of the turtle-specific body plan.</title>
        <authorList>
            <person name="Wang Z."/>
            <person name="Pascual-Anaya J."/>
            <person name="Zadissa A."/>
            <person name="Li W."/>
            <person name="Niimura Y."/>
            <person name="Huang Z."/>
            <person name="Li C."/>
            <person name="White S."/>
            <person name="Xiong Z."/>
            <person name="Fang D."/>
            <person name="Wang B."/>
            <person name="Ming Y."/>
            <person name="Chen Y."/>
            <person name="Zheng Y."/>
            <person name="Kuraku S."/>
            <person name="Pignatelli M."/>
            <person name="Herrero J."/>
            <person name="Beal K."/>
            <person name="Nozawa M."/>
            <person name="Li Q."/>
            <person name="Wang J."/>
            <person name="Zhang H."/>
            <person name="Yu L."/>
            <person name="Shigenobu S."/>
            <person name="Wang J."/>
            <person name="Liu J."/>
            <person name="Flicek P."/>
            <person name="Searle S."/>
            <person name="Wang J."/>
            <person name="Kuratani S."/>
            <person name="Yin Y."/>
            <person name="Aken B."/>
            <person name="Zhang G."/>
            <person name="Irie N."/>
        </authorList>
    </citation>
    <scope>NUCLEOTIDE SEQUENCE [LARGE SCALE GENOMIC DNA]</scope>
</reference>
<feature type="region of interest" description="Disordered" evidence="1">
    <location>
        <begin position="1"/>
        <end position="29"/>
    </location>
</feature>